<protein>
    <submittedName>
        <fullName evidence="1">Uncharacterized protein</fullName>
    </submittedName>
</protein>
<reference evidence="1 2" key="1">
    <citation type="submission" date="2019-05" db="EMBL/GenBank/DDBJ databases">
        <title>Another draft genome of Portunus trituberculatus and its Hox gene families provides insights of decapod evolution.</title>
        <authorList>
            <person name="Jeong J.-H."/>
            <person name="Song I."/>
            <person name="Kim S."/>
            <person name="Choi T."/>
            <person name="Kim D."/>
            <person name="Ryu S."/>
            <person name="Kim W."/>
        </authorList>
    </citation>
    <scope>NUCLEOTIDE SEQUENCE [LARGE SCALE GENOMIC DNA]</scope>
    <source>
        <tissue evidence="1">Muscle</tissue>
    </source>
</reference>
<sequence>MQADSPHWDTLT</sequence>
<organism evidence="1 2">
    <name type="scientific">Portunus trituberculatus</name>
    <name type="common">Swimming crab</name>
    <name type="synonym">Neptunus trituberculatus</name>
    <dbReference type="NCBI Taxonomy" id="210409"/>
    <lineage>
        <taxon>Eukaryota</taxon>
        <taxon>Metazoa</taxon>
        <taxon>Ecdysozoa</taxon>
        <taxon>Arthropoda</taxon>
        <taxon>Crustacea</taxon>
        <taxon>Multicrustacea</taxon>
        <taxon>Malacostraca</taxon>
        <taxon>Eumalacostraca</taxon>
        <taxon>Eucarida</taxon>
        <taxon>Decapoda</taxon>
        <taxon>Pleocyemata</taxon>
        <taxon>Brachyura</taxon>
        <taxon>Eubrachyura</taxon>
        <taxon>Portunoidea</taxon>
        <taxon>Portunidae</taxon>
        <taxon>Portuninae</taxon>
        <taxon>Portunus</taxon>
    </lineage>
</organism>
<accession>A0A5B7I2D6</accession>
<evidence type="ECO:0000313" key="2">
    <source>
        <dbReference type="Proteomes" id="UP000324222"/>
    </source>
</evidence>
<comment type="caution">
    <text evidence="1">The sequence shown here is derived from an EMBL/GenBank/DDBJ whole genome shotgun (WGS) entry which is preliminary data.</text>
</comment>
<evidence type="ECO:0000313" key="1">
    <source>
        <dbReference type="EMBL" id="MPC77872.1"/>
    </source>
</evidence>
<proteinExistence type="predicted"/>
<dbReference type="EMBL" id="VSRR010046973">
    <property type="protein sequence ID" value="MPC77872.1"/>
    <property type="molecule type" value="Genomic_DNA"/>
</dbReference>
<gene>
    <name evidence="1" type="ORF">E2C01_072341</name>
</gene>
<keyword evidence="2" id="KW-1185">Reference proteome</keyword>
<dbReference type="Proteomes" id="UP000324222">
    <property type="component" value="Unassembled WGS sequence"/>
</dbReference>
<name>A0A5B7I2D6_PORTR</name>